<dbReference type="SUPFAM" id="SSF50249">
    <property type="entry name" value="Nucleic acid-binding proteins"/>
    <property type="match status" value="1"/>
</dbReference>
<feature type="domain" description="Large ribosomal subunit protein uL2 RNA-binding" evidence="1">
    <location>
        <begin position="57"/>
        <end position="120"/>
    </location>
</feature>
<dbReference type="Proteomes" id="UP001179952">
    <property type="component" value="Unassembled WGS sequence"/>
</dbReference>
<dbReference type="AlphaFoldDB" id="A0AAV9BMB8"/>
<dbReference type="EMBL" id="JAUJYN010000002">
    <property type="protein sequence ID" value="KAK1277720.1"/>
    <property type="molecule type" value="Genomic_DNA"/>
</dbReference>
<dbReference type="PANTHER" id="PTHR33709:SF20">
    <property type="entry name" value="OS04G0541900 PROTEIN"/>
    <property type="match status" value="1"/>
</dbReference>
<reference evidence="2" key="1">
    <citation type="journal article" date="2023" name="Nat. Commun.">
        <title>Diploid and tetraploid genomes of Acorus and the evolution of monocots.</title>
        <authorList>
            <person name="Ma L."/>
            <person name="Liu K.W."/>
            <person name="Li Z."/>
            <person name="Hsiao Y.Y."/>
            <person name="Qi Y."/>
            <person name="Fu T."/>
            <person name="Tang G.D."/>
            <person name="Zhang D."/>
            <person name="Sun W.H."/>
            <person name="Liu D.K."/>
            <person name="Li Y."/>
            <person name="Chen G.Z."/>
            <person name="Liu X.D."/>
            <person name="Liao X.Y."/>
            <person name="Jiang Y.T."/>
            <person name="Yu X."/>
            <person name="Hao Y."/>
            <person name="Huang J."/>
            <person name="Zhao X.W."/>
            <person name="Ke S."/>
            <person name="Chen Y.Y."/>
            <person name="Wu W.L."/>
            <person name="Hsu J.L."/>
            <person name="Lin Y.F."/>
            <person name="Huang M.D."/>
            <person name="Li C.Y."/>
            <person name="Huang L."/>
            <person name="Wang Z.W."/>
            <person name="Zhao X."/>
            <person name="Zhong W.Y."/>
            <person name="Peng D.H."/>
            <person name="Ahmad S."/>
            <person name="Lan S."/>
            <person name="Zhang J.S."/>
            <person name="Tsai W.C."/>
            <person name="Van de Peer Y."/>
            <person name="Liu Z.J."/>
        </authorList>
    </citation>
    <scope>NUCLEOTIDE SEQUENCE</scope>
    <source>
        <strain evidence="2">SCP</strain>
    </source>
</reference>
<dbReference type="InterPro" id="IPR022666">
    <property type="entry name" value="Ribosomal_uL2_RNA-bd_dom"/>
</dbReference>
<protein>
    <recommendedName>
        <fullName evidence="1">Large ribosomal subunit protein uL2 RNA-binding domain-containing protein</fullName>
    </recommendedName>
</protein>
<reference evidence="2" key="2">
    <citation type="submission" date="2023-06" db="EMBL/GenBank/DDBJ databases">
        <authorList>
            <person name="Ma L."/>
            <person name="Liu K.-W."/>
            <person name="Li Z."/>
            <person name="Hsiao Y.-Y."/>
            <person name="Qi Y."/>
            <person name="Fu T."/>
            <person name="Tang G."/>
            <person name="Zhang D."/>
            <person name="Sun W.-H."/>
            <person name="Liu D.-K."/>
            <person name="Li Y."/>
            <person name="Chen G.-Z."/>
            <person name="Liu X.-D."/>
            <person name="Liao X.-Y."/>
            <person name="Jiang Y.-T."/>
            <person name="Yu X."/>
            <person name="Hao Y."/>
            <person name="Huang J."/>
            <person name="Zhao X.-W."/>
            <person name="Ke S."/>
            <person name="Chen Y.-Y."/>
            <person name="Wu W.-L."/>
            <person name="Hsu J.-L."/>
            <person name="Lin Y.-F."/>
            <person name="Huang M.-D."/>
            <person name="Li C.-Y."/>
            <person name="Huang L."/>
            <person name="Wang Z.-W."/>
            <person name="Zhao X."/>
            <person name="Zhong W.-Y."/>
            <person name="Peng D.-H."/>
            <person name="Ahmad S."/>
            <person name="Lan S."/>
            <person name="Zhang J.-S."/>
            <person name="Tsai W.-C."/>
            <person name="Van De Peer Y."/>
            <person name="Liu Z.-J."/>
        </authorList>
    </citation>
    <scope>NUCLEOTIDE SEQUENCE</scope>
    <source>
        <strain evidence="2">SCP</strain>
        <tissue evidence="2">Leaves</tissue>
    </source>
</reference>
<dbReference type="PANTHER" id="PTHR33709">
    <property type="entry name" value="OSJNBA0035M09.9 PROTEIN"/>
    <property type="match status" value="1"/>
</dbReference>
<dbReference type="GO" id="GO:0006412">
    <property type="term" value="P:translation"/>
    <property type="evidence" value="ECO:0007669"/>
    <property type="project" value="InterPro"/>
</dbReference>
<accession>A0AAV9BMB8</accession>
<dbReference type="InterPro" id="IPR040339">
    <property type="entry name" value="At1g16860-like"/>
</dbReference>
<sequence length="298" mass="33934">MSECGGDNGEERSKALDLPTNSYTTLQCSPDLSSPPSDVSEDHIFNFSVGQHHCGKGRNARGIITAGHRGGGHKRLYRKIDFRRNKKDISGRIVTIEYDPNRNAYICLIHYGDVTTFILNWTKERGYVTKPKNERPLRRRERPLPSTPALRRWRRTPRRPVRCRSSLAGGDRRVRLHLRRGPQLAPLLLSSLALSFLLWNSLASSSDRSVSLFLVRFPDSDLRSARHGQLVKVAGKEEKWVEMSVEVMEFERPWAAKSLVERLTADFYITDAKSGMRILVKAGNDSKVPQWHSFIGQL</sequence>
<dbReference type="GO" id="GO:0005840">
    <property type="term" value="C:ribosome"/>
    <property type="evidence" value="ECO:0007669"/>
    <property type="project" value="InterPro"/>
</dbReference>
<dbReference type="GO" id="GO:0003735">
    <property type="term" value="F:structural constituent of ribosome"/>
    <property type="evidence" value="ECO:0007669"/>
    <property type="project" value="InterPro"/>
</dbReference>
<evidence type="ECO:0000259" key="1">
    <source>
        <dbReference type="SMART" id="SM01383"/>
    </source>
</evidence>
<proteinExistence type="predicted"/>
<evidence type="ECO:0000313" key="2">
    <source>
        <dbReference type="EMBL" id="KAK1277720.1"/>
    </source>
</evidence>
<dbReference type="Gene3D" id="2.40.50.140">
    <property type="entry name" value="Nucleic acid-binding proteins"/>
    <property type="match status" value="1"/>
</dbReference>
<dbReference type="SMART" id="SM01383">
    <property type="entry name" value="Ribosomal_L2"/>
    <property type="match status" value="1"/>
</dbReference>
<keyword evidence="3" id="KW-1185">Reference proteome</keyword>
<gene>
    <name evidence="2" type="ORF">QJS04_geneDACA021108</name>
</gene>
<dbReference type="InterPro" id="IPR012340">
    <property type="entry name" value="NA-bd_OB-fold"/>
</dbReference>
<organism evidence="2 3">
    <name type="scientific">Acorus gramineus</name>
    <name type="common">Dwarf sweet flag</name>
    <dbReference type="NCBI Taxonomy" id="55184"/>
    <lineage>
        <taxon>Eukaryota</taxon>
        <taxon>Viridiplantae</taxon>
        <taxon>Streptophyta</taxon>
        <taxon>Embryophyta</taxon>
        <taxon>Tracheophyta</taxon>
        <taxon>Spermatophyta</taxon>
        <taxon>Magnoliopsida</taxon>
        <taxon>Liliopsida</taxon>
        <taxon>Acoraceae</taxon>
        <taxon>Acorus</taxon>
    </lineage>
</organism>
<comment type="caution">
    <text evidence="2">The sequence shown here is derived from an EMBL/GenBank/DDBJ whole genome shotgun (WGS) entry which is preliminary data.</text>
</comment>
<name>A0AAV9BMB8_ACOGR</name>
<evidence type="ECO:0000313" key="3">
    <source>
        <dbReference type="Proteomes" id="UP001179952"/>
    </source>
</evidence>
<dbReference type="Pfam" id="PF00181">
    <property type="entry name" value="Ribosomal_L2_N"/>
    <property type="match status" value="1"/>
</dbReference>